<accession>A0A2S6NG85</accession>
<evidence type="ECO:0000313" key="2">
    <source>
        <dbReference type="EMBL" id="PPQ33652.1"/>
    </source>
</evidence>
<reference evidence="2 3" key="1">
    <citation type="journal article" date="2018" name="Arch. Microbiol.">
        <title>New insights into the metabolic potential of the phototrophic purple bacterium Rhodopila globiformis DSM 161(T) from its draft genome sequence and evidence for a vanadium-dependent nitrogenase.</title>
        <authorList>
            <person name="Imhoff J.F."/>
            <person name="Rahn T."/>
            <person name="Kunzel S."/>
            <person name="Neulinger S.C."/>
        </authorList>
    </citation>
    <scope>NUCLEOTIDE SEQUENCE [LARGE SCALE GENOMIC DNA]</scope>
    <source>
        <strain evidence="2 3">DSM 16996</strain>
    </source>
</reference>
<proteinExistence type="predicted"/>
<protein>
    <submittedName>
        <fullName evidence="2">Uncharacterized protein</fullName>
    </submittedName>
</protein>
<dbReference type="Proteomes" id="UP000239089">
    <property type="component" value="Unassembled WGS sequence"/>
</dbReference>
<dbReference type="EMBL" id="NHSJ01000014">
    <property type="protein sequence ID" value="PPQ33652.1"/>
    <property type="molecule type" value="Genomic_DNA"/>
</dbReference>
<dbReference type="AlphaFoldDB" id="A0A2S6NG85"/>
<evidence type="ECO:0000256" key="1">
    <source>
        <dbReference type="SAM" id="MobiDB-lite"/>
    </source>
</evidence>
<sequence>MVLSCLSLEGVRLHPAIPSVTPKETGREAAQNPPSAHRGVSDFAARGIRPSGRRGKSLSAARLCGPTLAEDREIEAILSREEFARRAKGTIVASHG</sequence>
<keyword evidence="3" id="KW-1185">Reference proteome</keyword>
<name>A0A2S6NG85_9HYPH</name>
<feature type="region of interest" description="Disordered" evidence="1">
    <location>
        <begin position="16"/>
        <end position="59"/>
    </location>
</feature>
<organism evidence="2 3">
    <name type="scientific">Rhodoblastus sphagnicola</name>
    <dbReference type="NCBI Taxonomy" id="333368"/>
    <lineage>
        <taxon>Bacteria</taxon>
        <taxon>Pseudomonadati</taxon>
        <taxon>Pseudomonadota</taxon>
        <taxon>Alphaproteobacteria</taxon>
        <taxon>Hyphomicrobiales</taxon>
        <taxon>Rhodoblastaceae</taxon>
        <taxon>Rhodoblastus</taxon>
    </lineage>
</organism>
<gene>
    <name evidence="2" type="ORF">CCR94_00950</name>
</gene>
<evidence type="ECO:0000313" key="3">
    <source>
        <dbReference type="Proteomes" id="UP000239089"/>
    </source>
</evidence>
<comment type="caution">
    <text evidence="2">The sequence shown here is derived from an EMBL/GenBank/DDBJ whole genome shotgun (WGS) entry which is preliminary data.</text>
</comment>